<dbReference type="STRING" id="289370.SAMN05216602_0166"/>
<gene>
    <name evidence="1" type="ORF">SAMN05216602_0166</name>
</gene>
<sequence length="336" mass="37792">MQLFDGRIAYPEITATLQRRDAAVFMSTVIITNCTNRKRLGGQPPLELCTAQNQSLAATAATWIQQVKARTFTRPAESLYTGRSVQDAKWVARKLDAELMFASTGLGLIGGEQPCPSYNLTVAAEPNSIRPWLARMGLTPSDWWDAVNNHWQRPNPLATLAKRRDINRILIALSANYIDLVANDLEQIATDDRSKLRFFTSRPGIERLPKQFRSLAMPYDDRLESSRFAGTRADFPQRAMRHFVELTNASTNPVSADYQAVSAAMSALPLVGTIKRRRASDEEVKALMIEAWDAQKGSSSRLLRYLRDDALVACEQSRFRGLWLELKSRSMLRSIV</sequence>
<protein>
    <submittedName>
        <fullName evidence="1">Uncharacterized protein</fullName>
    </submittedName>
</protein>
<reference evidence="2" key="1">
    <citation type="submission" date="2016-10" db="EMBL/GenBank/DDBJ databases">
        <authorList>
            <person name="Varghese N."/>
            <person name="Submissions S."/>
        </authorList>
    </citation>
    <scope>NUCLEOTIDE SEQUENCE [LARGE SCALE GENOMIC DNA]</scope>
    <source>
        <strain evidence="2">LMG 22563</strain>
    </source>
</reference>
<dbReference type="AlphaFoldDB" id="A0A1I3GKC3"/>
<evidence type="ECO:0000313" key="1">
    <source>
        <dbReference type="EMBL" id="SFI23948.1"/>
    </source>
</evidence>
<organism evidence="1 2">
    <name type="scientific">Phytopseudomonas argentinensis</name>
    <dbReference type="NCBI Taxonomy" id="289370"/>
    <lineage>
        <taxon>Bacteria</taxon>
        <taxon>Pseudomonadati</taxon>
        <taxon>Pseudomonadota</taxon>
        <taxon>Gammaproteobacteria</taxon>
        <taxon>Pseudomonadales</taxon>
        <taxon>Pseudomonadaceae</taxon>
        <taxon>Phytopseudomonas</taxon>
    </lineage>
</organism>
<accession>A0A1I3GKC3</accession>
<keyword evidence="2" id="KW-1185">Reference proteome</keyword>
<name>A0A1I3GKC3_9GAMM</name>
<dbReference type="Proteomes" id="UP000183018">
    <property type="component" value="Unassembled WGS sequence"/>
</dbReference>
<dbReference type="EMBL" id="FORC01000001">
    <property type="protein sequence ID" value="SFI23948.1"/>
    <property type="molecule type" value="Genomic_DNA"/>
</dbReference>
<evidence type="ECO:0000313" key="2">
    <source>
        <dbReference type="Proteomes" id="UP000183018"/>
    </source>
</evidence>
<proteinExistence type="predicted"/>